<feature type="signal peptide" evidence="1">
    <location>
        <begin position="1"/>
        <end position="21"/>
    </location>
</feature>
<dbReference type="SUPFAM" id="SSF58113">
    <property type="entry name" value="Apolipoprotein A-I"/>
    <property type="match status" value="1"/>
</dbReference>
<reference evidence="2" key="2">
    <citation type="submission" date="2025-08" db="UniProtKB">
        <authorList>
            <consortium name="Ensembl"/>
        </authorList>
    </citation>
    <scope>IDENTIFICATION</scope>
</reference>
<gene>
    <name evidence="2" type="primary">CRCP</name>
</gene>
<evidence type="ECO:0000313" key="2">
    <source>
        <dbReference type="Ensembl" id="ENSOTSP00005155936.1"/>
    </source>
</evidence>
<organism evidence="2 3">
    <name type="scientific">Oncorhynchus tshawytscha</name>
    <name type="common">Chinook salmon</name>
    <name type="synonym">Salmo tshawytscha</name>
    <dbReference type="NCBI Taxonomy" id="74940"/>
    <lineage>
        <taxon>Eukaryota</taxon>
        <taxon>Metazoa</taxon>
        <taxon>Chordata</taxon>
        <taxon>Craniata</taxon>
        <taxon>Vertebrata</taxon>
        <taxon>Euteleostomi</taxon>
        <taxon>Actinopterygii</taxon>
        <taxon>Neopterygii</taxon>
        <taxon>Teleostei</taxon>
        <taxon>Protacanthopterygii</taxon>
        <taxon>Salmoniformes</taxon>
        <taxon>Salmonidae</taxon>
        <taxon>Salmoninae</taxon>
        <taxon>Oncorhynchus</taxon>
    </lineage>
</organism>
<keyword evidence="1" id="KW-0732">Signal</keyword>
<dbReference type="Gene3D" id="1.20.5.1230">
    <property type="entry name" value="Apolipoprotein A-I"/>
    <property type="match status" value="1"/>
</dbReference>
<sequence>IKFAALALTLLLAQWIALVSPSFYPPLLCTPRMKLSKSFDKLHEYAQTASQTLAPYGDAFSTQFLDTSKQVYQMVMADVEDLHTQLEPKRKKLQQVLQEYVSKRHEDMDTLRAKLQTLVDEMRAKVEETKSKLIPIVEVYKEQLVKSIGEVNEVSTYTPDLLTSKARWSPTTAETCTDTLTGECLHVVATFTV</sequence>
<dbReference type="Ensembl" id="ENSOTST00005152065.1">
    <property type="protein sequence ID" value="ENSOTSP00005155936.1"/>
    <property type="gene ID" value="ENSOTSG00005048384.1"/>
</dbReference>
<protein>
    <recommendedName>
        <fullName evidence="4">Apolipoprotein A-I</fullName>
    </recommendedName>
</protein>
<accession>A0AAZ3SS46</accession>
<dbReference type="GeneTree" id="ENSGT01120000277295"/>
<proteinExistence type="predicted"/>
<name>A0AAZ3SS46_ONCTS</name>
<evidence type="ECO:0000256" key="1">
    <source>
        <dbReference type="SAM" id="SignalP"/>
    </source>
</evidence>
<reference evidence="2" key="3">
    <citation type="submission" date="2025-09" db="UniProtKB">
        <authorList>
            <consortium name="Ensembl"/>
        </authorList>
    </citation>
    <scope>IDENTIFICATION</scope>
</reference>
<feature type="chain" id="PRO_5044224959" description="Apolipoprotein A-I" evidence="1">
    <location>
        <begin position="22"/>
        <end position="193"/>
    </location>
</feature>
<keyword evidence="3" id="KW-1185">Reference proteome</keyword>
<dbReference type="AlphaFoldDB" id="A0AAZ3SS46"/>
<dbReference type="Proteomes" id="UP000694402">
    <property type="component" value="Unassembled WGS sequence"/>
</dbReference>
<reference evidence="3" key="1">
    <citation type="journal article" date="2018" name="PLoS ONE">
        <title>Chinook salmon (Oncorhynchus tshawytscha) genome and transcriptome.</title>
        <authorList>
            <person name="Christensen K.A."/>
            <person name="Leong J.S."/>
            <person name="Sakhrani D."/>
            <person name="Biagi C.A."/>
            <person name="Minkley D.R."/>
            <person name="Withler R.E."/>
            <person name="Rondeau E.B."/>
            <person name="Koop B.F."/>
            <person name="Devlin R.H."/>
        </authorList>
    </citation>
    <scope>NUCLEOTIDE SEQUENCE [LARGE SCALE GENOMIC DNA]</scope>
</reference>
<evidence type="ECO:0000313" key="3">
    <source>
        <dbReference type="Proteomes" id="UP000694402"/>
    </source>
</evidence>
<evidence type="ECO:0008006" key="4">
    <source>
        <dbReference type="Google" id="ProtNLM"/>
    </source>
</evidence>